<dbReference type="EMBL" id="JASBWS010000072">
    <property type="protein sequence ID" value="KAJ9100931.1"/>
    <property type="molecule type" value="Genomic_DNA"/>
</dbReference>
<accession>A0ACC2VQL9</accession>
<dbReference type="Proteomes" id="UP001230649">
    <property type="component" value="Unassembled WGS sequence"/>
</dbReference>
<name>A0ACC2VQL9_9TREE</name>
<proteinExistence type="predicted"/>
<sequence length="168" mass="18855">MHTLVLLDIKVREQSEENFIKGRLIYEPPRFMNPATAIEQILYTENERHPPPKPAKADDAPASPASSRASTPEPEDYPTYLAPANTLAMTLSRIGTPTQRIISGTLAELSEMSEEDFGGPLHSIVIVGKRIHPLELEFSGRFCVNGEQGNWWKVAKEVYGVQRETFDY</sequence>
<reference evidence="1" key="1">
    <citation type="submission" date="2023-04" db="EMBL/GenBank/DDBJ databases">
        <title>Draft Genome sequencing of Naganishia species isolated from polar environments using Oxford Nanopore Technology.</title>
        <authorList>
            <person name="Leo P."/>
            <person name="Venkateswaran K."/>
        </authorList>
    </citation>
    <scope>NUCLEOTIDE SEQUENCE</scope>
    <source>
        <strain evidence="1">MNA-CCFEE 5262</strain>
    </source>
</reference>
<keyword evidence="2" id="KW-1185">Reference proteome</keyword>
<protein>
    <submittedName>
        <fullName evidence="1">Uncharacterized protein</fullName>
    </submittedName>
</protein>
<evidence type="ECO:0000313" key="2">
    <source>
        <dbReference type="Proteomes" id="UP001230649"/>
    </source>
</evidence>
<evidence type="ECO:0000313" key="1">
    <source>
        <dbReference type="EMBL" id="KAJ9100931.1"/>
    </source>
</evidence>
<comment type="caution">
    <text evidence="1">The sequence shown here is derived from an EMBL/GenBank/DDBJ whole genome shotgun (WGS) entry which is preliminary data.</text>
</comment>
<gene>
    <name evidence="1" type="ORF">QFC20_005347</name>
</gene>
<organism evidence="1 2">
    <name type="scientific">Naganishia adeliensis</name>
    <dbReference type="NCBI Taxonomy" id="92952"/>
    <lineage>
        <taxon>Eukaryota</taxon>
        <taxon>Fungi</taxon>
        <taxon>Dikarya</taxon>
        <taxon>Basidiomycota</taxon>
        <taxon>Agaricomycotina</taxon>
        <taxon>Tremellomycetes</taxon>
        <taxon>Filobasidiales</taxon>
        <taxon>Filobasidiaceae</taxon>
        <taxon>Naganishia</taxon>
    </lineage>
</organism>